<sequence>MNDTAGKTSSSLAITEKRPHRPGGCVGIFFQLFDWNRRLAKKKLFSRKLLPPARAKQASKKFGGNEKLPTAKLHLIADENRGGFPNVKKNGVHGVNTERKHEMRAPSLVARLMGLESMPAVQRDKPKKALGAEVYANVDEKFEGSHGGSDKEDVSLEKGQMKHELRPQKLQKTGPFEGRAVTRFGAEALQIKSILSRSRKHHHPKLASPVKSPRVLSGRSASRLIDAANKILEPGLQATNRAKCALTYSNSVHRSPKDEVMVEGMTVVSPGLPRQTGYCTNAAKAVMGQSSCKDSGNLVDVVDVRPDVEEHPLVFASSVSNCVNSSSQGSGMSKPRPLISSLELQQDRIHQNSRDQPISLVSLEKDNVSARSEPSRDGKPLPRDGHERWHFSSQPRKPQKDEIPARSKLSTTQSRRVSSAENSVGGARDFVALNRSLSGRSRMKAPTKMDNSKLDAERKFCNRRDDSLTQMRTPMRKRRTINVNGQIECTNSAASTSGKQRNVRCDGMTGKGKGLNNRSMNQTCIESKSANHGEGNISSGTKNSDVVSFTFNSPMKQKTVILSPKEMEEKRWERDEFVGNSISQQRKLTLDENYGKSFQKPLPLRGDALGALLEQKLKELTCQEEDELATGGTPPRRTTAMILQELISALTAEQPISQDDGAVGINQNVQDPRGHVFSQNYMFSTDIPLLAKAKTEGTSVRFSREVDHFSPGSVLEASFSNDSCISSSLDDSSVLKLHYDSMDYCYDQLQTSEPDADLLDSATSLDKGRTCSAMMTDLVNHISKILHSINLAGTELSGSKLTHAKEVILNAQLLFGNAALHSDGMKDIFIAPFLDELDTIANAMSKSNCCFNFEEMKETNQCRQFLFDCLIECLDSKYGRYCKSGFKAWTRLPLCMSTEMLIQGVDEEVRRWTDLAGKIPDEIIEWEMSHSLGKWTDFEIEAFEDGAEVGGDILQILVEEIVRDLCEF</sequence>
<feature type="domain" description="DUF3741" evidence="3">
    <location>
        <begin position="98"/>
        <end position="123"/>
    </location>
</feature>
<dbReference type="Pfam" id="PF14309">
    <property type="entry name" value="DUF4378"/>
    <property type="match status" value="1"/>
</dbReference>
<evidence type="ECO:0000313" key="4">
    <source>
        <dbReference type="EMBL" id="KAK9271751.1"/>
    </source>
</evidence>
<reference evidence="4 5" key="1">
    <citation type="journal article" date="2024" name="Plant J.">
        <title>Genome sequences and population genomics reveal climatic adaptation and genomic divergence between two closely related sweetgum species.</title>
        <authorList>
            <person name="Xu W.Q."/>
            <person name="Ren C.Q."/>
            <person name="Zhang X.Y."/>
            <person name="Comes H.P."/>
            <person name="Liu X.H."/>
            <person name="Li Y.G."/>
            <person name="Kettle C.J."/>
            <person name="Jalonen R."/>
            <person name="Gaisberger H."/>
            <person name="Ma Y.Z."/>
            <person name="Qiu Y.X."/>
        </authorList>
    </citation>
    <scope>NUCLEOTIDE SEQUENCE [LARGE SCALE GENOMIC DNA]</scope>
    <source>
        <strain evidence="4">Hangzhou</strain>
    </source>
</reference>
<gene>
    <name evidence="4" type="ORF">L1049_002114</name>
</gene>
<proteinExistence type="predicted"/>
<feature type="compositionally biased region" description="Basic and acidic residues" evidence="1">
    <location>
        <begin position="363"/>
        <end position="390"/>
    </location>
</feature>
<keyword evidence="5" id="KW-1185">Reference proteome</keyword>
<feature type="compositionally biased region" description="Polar residues" evidence="1">
    <location>
        <begin position="408"/>
        <end position="422"/>
    </location>
</feature>
<dbReference type="InterPro" id="IPR025486">
    <property type="entry name" value="DUF4378"/>
</dbReference>
<feature type="region of interest" description="Disordered" evidence="1">
    <location>
        <begin position="349"/>
        <end position="423"/>
    </location>
</feature>
<dbReference type="InterPro" id="IPR032795">
    <property type="entry name" value="DUF3741-assoc"/>
</dbReference>
<feature type="domain" description="DUF4378" evidence="2">
    <location>
        <begin position="803"/>
        <end position="960"/>
    </location>
</feature>
<dbReference type="EMBL" id="JBBPBK010000013">
    <property type="protein sequence ID" value="KAK9271751.1"/>
    <property type="molecule type" value="Genomic_DNA"/>
</dbReference>
<comment type="caution">
    <text evidence="4">The sequence shown here is derived from an EMBL/GenBank/DDBJ whole genome shotgun (WGS) entry which is preliminary data.</text>
</comment>
<dbReference type="PANTHER" id="PTHR21726:SF61">
    <property type="entry name" value="DNAA INITIATOR-ASSOCIATING PROTEIN"/>
    <property type="match status" value="1"/>
</dbReference>
<dbReference type="PANTHER" id="PTHR21726">
    <property type="entry name" value="PHOSPHATIDYLINOSITOL N-ACETYLGLUCOSAMINYLTRANSFERASE SUBUNIT P DOWN SYNDROME CRITICAL REGION PROTEIN 5 -RELATED"/>
    <property type="match status" value="1"/>
</dbReference>
<evidence type="ECO:0000256" key="1">
    <source>
        <dbReference type="SAM" id="MobiDB-lite"/>
    </source>
</evidence>
<dbReference type="Proteomes" id="UP001415857">
    <property type="component" value="Unassembled WGS sequence"/>
</dbReference>
<evidence type="ECO:0008006" key="6">
    <source>
        <dbReference type="Google" id="ProtNLM"/>
    </source>
</evidence>
<name>A0AAP0NGG8_LIQFO</name>
<protein>
    <recommendedName>
        <fullName evidence="6">DUF4378 domain-containing protein</fullName>
    </recommendedName>
</protein>
<feature type="region of interest" description="Disordered" evidence="1">
    <location>
        <begin position="494"/>
        <end position="519"/>
    </location>
</feature>
<evidence type="ECO:0000259" key="2">
    <source>
        <dbReference type="Pfam" id="PF14309"/>
    </source>
</evidence>
<evidence type="ECO:0000259" key="3">
    <source>
        <dbReference type="Pfam" id="PF14383"/>
    </source>
</evidence>
<organism evidence="4 5">
    <name type="scientific">Liquidambar formosana</name>
    <name type="common">Formosan gum</name>
    <dbReference type="NCBI Taxonomy" id="63359"/>
    <lineage>
        <taxon>Eukaryota</taxon>
        <taxon>Viridiplantae</taxon>
        <taxon>Streptophyta</taxon>
        <taxon>Embryophyta</taxon>
        <taxon>Tracheophyta</taxon>
        <taxon>Spermatophyta</taxon>
        <taxon>Magnoliopsida</taxon>
        <taxon>eudicotyledons</taxon>
        <taxon>Gunneridae</taxon>
        <taxon>Pentapetalae</taxon>
        <taxon>Saxifragales</taxon>
        <taxon>Altingiaceae</taxon>
        <taxon>Liquidambar</taxon>
    </lineage>
</organism>
<dbReference type="AlphaFoldDB" id="A0AAP0NGG8"/>
<evidence type="ECO:0000313" key="5">
    <source>
        <dbReference type="Proteomes" id="UP001415857"/>
    </source>
</evidence>
<dbReference type="Pfam" id="PF14383">
    <property type="entry name" value="VARLMGL"/>
    <property type="match status" value="1"/>
</dbReference>
<accession>A0AAP0NGG8</accession>